<organism evidence="13 14">
    <name type="scientific">Streptomyces rubiginosohelvolus</name>
    <dbReference type="NCBI Taxonomy" id="67362"/>
    <lineage>
        <taxon>Bacteria</taxon>
        <taxon>Bacillati</taxon>
        <taxon>Actinomycetota</taxon>
        <taxon>Actinomycetes</taxon>
        <taxon>Kitasatosporales</taxon>
        <taxon>Streptomycetaceae</taxon>
        <taxon>Streptomyces</taxon>
    </lineage>
</organism>
<evidence type="ECO:0000256" key="7">
    <source>
        <dbReference type="ARBA" id="ARBA00023136"/>
    </source>
</evidence>
<evidence type="ECO:0000259" key="12">
    <source>
        <dbReference type="Pfam" id="PF04101"/>
    </source>
</evidence>
<feature type="binding site" evidence="10">
    <location>
        <position position="131"/>
    </location>
    <ligand>
        <name>UDP-N-acetyl-alpha-D-glucosamine</name>
        <dbReference type="ChEBI" id="CHEBI:57705"/>
    </ligand>
</feature>
<comment type="catalytic activity">
    <reaction evidence="10">
        <text>di-trans,octa-cis-undecaprenyl diphospho-N-acetyl-alpha-D-muramoyl-L-alanyl-D-glutamyl-meso-2,6-diaminopimeloyl-D-alanyl-D-alanine + UDP-N-acetyl-alpha-D-glucosamine = di-trans,octa-cis-undecaprenyl diphospho-[N-acetyl-alpha-D-glucosaminyl-(1-&gt;4)]-N-acetyl-alpha-D-muramoyl-L-alanyl-D-glutamyl-meso-2,6-diaminopimeloyl-D-alanyl-D-alanine + UDP + H(+)</text>
        <dbReference type="Rhea" id="RHEA:31227"/>
        <dbReference type="ChEBI" id="CHEBI:15378"/>
        <dbReference type="ChEBI" id="CHEBI:57705"/>
        <dbReference type="ChEBI" id="CHEBI:58223"/>
        <dbReference type="ChEBI" id="CHEBI:61387"/>
        <dbReference type="ChEBI" id="CHEBI:61388"/>
        <dbReference type="EC" id="2.4.1.227"/>
    </reaction>
</comment>
<keyword evidence="6 10" id="KW-0573">Peptidoglycan synthesis</keyword>
<dbReference type="GO" id="GO:0016740">
    <property type="term" value="F:transferase activity"/>
    <property type="evidence" value="ECO:0007669"/>
    <property type="project" value="UniProtKB-KW"/>
</dbReference>
<dbReference type="HAMAP" id="MF_00033">
    <property type="entry name" value="MurG"/>
    <property type="match status" value="1"/>
</dbReference>
<protein>
    <recommendedName>
        <fullName evidence="10">UDP-N-acetylglucosamine--N-acetylmuramyl-(pentapeptide) pyrophosphoryl-undecaprenol N-acetylglucosamine transferase</fullName>
        <ecNumber evidence="10">2.4.1.227</ecNumber>
    </recommendedName>
    <alternativeName>
        <fullName evidence="10">Undecaprenyl-PP-MurNAc-pentapeptide-UDPGlcNAc GlcNAc transferase</fullName>
    </alternativeName>
</protein>
<keyword evidence="5 10" id="KW-0133">Cell shape</keyword>
<keyword evidence="8 10" id="KW-0131">Cell cycle</keyword>
<feature type="binding site" evidence="10">
    <location>
        <position position="327"/>
    </location>
    <ligand>
        <name>UDP-N-acetyl-alpha-D-glucosamine</name>
        <dbReference type="ChEBI" id="CHEBI:57705"/>
    </ligand>
</feature>
<feature type="binding site" evidence="10">
    <location>
        <position position="207"/>
    </location>
    <ligand>
        <name>UDP-N-acetyl-alpha-D-glucosamine</name>
        <dbReference type="ChEBI" id="CHEBI:57705"/>
    </ligand>
</feature>
<dbReference type="Pfam" id="PF03033">
    <property type="entry name" value="Glyco_transf_28"/>
    <property type="match status" value="1"/>
</dbReference>
<dbReference type="Proteomes" id="UP000624183">
    <property type="component" value="Unassembled WGS sequence"/>
</dbReference>
<dbReference type="EC" id="2.4.1.227" evidence="10"/>
<keyword evidence="9 10" id="KW-0961">Cell wall biogenesis/degradation</keyword>
<feature type="domain" description="Glycosyltransferase family 28 N-terminal" evidence="11">
    <location>
        <begin position="10"/>
        <end position="144"/>
    </location>
</feature>
<comment type="subcellular location">
    <subcellularLocation>
        <location evidence="10">Cell membrane</location>
        <topology evidence="10">Peripheral membrane protein</topology>
        <orientation evidence="10">Cytoplasmic side</orientation>
    </subcellularLocation>
</comment>
<dbReference type="Gene3D" id="3.40.50.2000">
    <property type="entry name" value="Glycogen Phosphorylase B"/>
    <property type="match status" value="2"/>
</dbReference>
<dbReference type="CDD" id="cd03785">
    <property type="entry name" value="GT28_MurG"/>
    <property type="match status" value="1"/>
</dbReference>
<dbReference type="InterPro" id="IPR004276">
    <property type="entry name" value="GlycoTrans_28_N"/>
</dbReference>
<feature type="domain" description="Glycosyl transferase family 28 C-terminal" evidence="12">
    <location>
        <begin position="200"/>
        <end position="376"/>
    </location>
</feature>
<dbReference type="InterPro" id="IPR006009">
    <property type="entry name" value="GlcNAc_MurG"/>
</dbReference>
<keyword evidence="2 10" id="KW-0132">Cell division</keyword>
<evidence type="ECO:0000256" key="3">
    <source>
        <dbReference type="ARBA" id="ARBA00022676"/>
    </source>
</evidence>
<dbReference type="PANTHER" id="PTHR21015:SF22">
    <property type="entry name" value="GLYCOSYLTRANSFERASE"/>
    <property type="match status" value="1"/>
</dbReference>
<evidence type="ECO:0000256" key="10">
    <source>
        <dbReference type="HAMAP-Rule" id="MF_00033"/>
    </source>
</evidence>
<evidence type="ECO:0000256" key="5">
    <source>
        <dbReference type="ARBA" id="ARBA00022960"/>
    </source>
</evidence>
<evidence type="ECO:0000256" key="4">
    <source>
        <dbReference type="ARBA" id="ARBA00022679"/>
    </source>
</evidence>
<comment type="similarity">
    <text evidence="10">Belongs to the glycosyltransferase 28 family. MurG subfamily.</text>
</comment>
<keyword evidence="14" id="KW-1185">Reference proteome</keyword>
<keyword evidence="1 10" id="KW-1003">Cell membrane</keyword>
<sequence>MAAMRTPLSVVIGAGGTGGHIYPGLALAEALRRADPDAVISFIGTERGLETTLIPAAGYRLHTVDMIPFDPALGAKRFLLPAALLRSGAQARSVLRTQKAQVVVGMGGYPSAPAIVGAKMAGLPSVIHESNAVPGRANQFAARLTEHLTVAFDGSRAHLSGGERARTVGMPIAASLAALDRPALREEARRAFGIPEGARVVLFNGGSLGAARLTAAAVGLAARWRGRGDVHLLIKTGPAALAETRRKLIDAGAEPAGHPHGPGHSQGADAGVGPVAQAVPYLDRMDLAYAVADLVVCRAGSATIAELATTGVPAVLVPYPHAPGDHQTHNARVLSDAGAAHLVPDAETTADRLADILDPLLADPARLAAMGRAADPGHHARAADLLAETVIRLTGQPTTTREFTS</sequence>
<evidence type="ECO:0000256" key="9">
    <source>
        <dbReference type="ARBA" id="ARBA00023316"/>
    </source>
</evidence>
<feature type="binding site" evidence="10">
    <location>
        <begin position="17"/>
        <end position="19"/>
    </location>
    <ligand>
        <name>UDP-N-acetyl-alpha-D-glucosamine</name>
        <dbReference type="ChEBI" id="CHEBI:57705"/>
    </ligand>
</feature>
<gene>
    <name evidence="10 13" type="primary">murG</name>
    <name evidence="13" type="ORF">GCM10010328_26090</name>
</gene>
<keyword evidence="4 10" id="KW-0808">Transferase</keyword>
<evidence type="ECO:0000259" key="11">
    <source>
        <dbReference type="Pfam" id="PF03033"/>
    </source>
</evidence>
<comment type="caution">
    <text evidence="10">Lacks conserved residue(s) required for the propagation of feature annotation.</text>
</comment>
<evidence type="ECO:0000256" key="1">
    <source>
        <dbReference type="ARBA" id="ARBA00022475"/>
    </source>
</evidence>
<evidence type="ECO:0000313" key="14">
    <source>
        <dbReference type="Proteomes" id="UP000624183"/>
    </source>
</evidence>
<reference evidence="14" key="1">
    <citation type="journal article" date="2019" name="Int. J. Syst. Evol. Microbiol.">
        <title>The Global Catalogue of Microorganisms (GCM) 10K type strain sequencing project: providing services to taxonomists for standard genome sequencing and annotation.</title>
        <authorList>
            <consortium name="The Broad Institute Genomics Platform"/>
            <consortium name="The Broad Institute Genome Sequencing Center for Infectious Disease"/>
            <person name="Wu L."/>
            <person name="Ma J."/>
        </authorList>
    </citation>
    <scope>NUCLEOTIDE SEQUENCE [LARGE SCALE GENOMIC DNA]</scope>
    <source>
        <strain evidence="14">JCM 4602</strain>
    </source>
</reference>
<evidence type="ECO:0000256" key="8">
    <source>
        <dbReference type="ARBA" id="ARBA00023306"/>
    </source>
</evidence>
<evidence type="ECO:0000256" key="2">
    <source>
        <dbReference type="ARBA" id="ARBA00022618"/>
    </source>
</evidence>
<dbReference type="SUPFAM" id="SSF53756">
    <property type="entry name" value="UDP-Glycosyltransferase/glycogen phosphorylase"/>
    <property type="match status" value="1"/>
</dbReference>
<keyword evidence="7 10" id="KW-0472">Membrane</keyword>
<comment type="pathway">
    <text evidence="10">Cell wall biogenesis; peptidoglycan biosynthesis.</text>
</comment>
<dbReference type="InterPro" id="IPR007235">
    <property type="entry name" value="Glyco_trans_28_C"/>
</dbReference>
<comment type="function">
    <text evidence="10">Cell wall formation. Catalyzes the transfer of a GlcNAc subunit on undecaprenyl-pyrophosphoryl-MurNAc-pentapeptide (lipid intermediate I) to form undecaprenyl-pyrophosphoryl-MurNAc-(pentapeptide)GlcNAc (lipid intermediate II).</text>
</comment>
<keyword evidence="3 10" id="KW-0328">Glycosyltransferase</keyword>
<accession>A0ABQ3BL46</accession>
<evidence type="ECO:0000256" key="6">
    <source>
        <dbReference type="ARBA" id="ARBA00022984"/>
    </source>
</evidence>
<comment type="caution">
    <text evidence="13">The sequence shown here is derived from an EMBL/GenBank/DDBJ whole genome shotgun (WGS) entry which is preliminary data.</text>
</comment>
<name>A0ABQ3BL46_9ACTN</name>
<dbReference type="PANTHER" id="PTHR21015">
    <property type="entry name" value="UDP-N-ACETYLGLUCOSAMINE--N-ACETYLMURAMYL-(PENTAPEPTIDE) PYROPHOSPHORYL-UNDECAPRENOL N-ACETYLGLUCOSAMINE TRANSFERASE 1"/>
    <property type="match status" value="1"/>
</dbReference>
<dbReference type="Pfam" id="PF04101">
    <property type="entry name" value="Glyco_tran_28_C"/>
    <property type="match status" value="1"/>
</dbReference>
<proteinExistence type="inferred from homology"/>
<evidence type="ECO:0000313" key="13">
    <source>
        <dbReference type="EMBL" id="GGZ49958.1"/>
    </source>
</evidence>
<dbReference type="EMBL" id="BMUW01000003">
    <property type="protein sequence ID" value="GGZ49958.1"/>
    <property type="molecule type" value="Genomic_DNA"/>
</dbReference>